<comment type="similarity">
    <text evidence="2">Belongs to the SYG1 (TC 2.A.94) family.</text>
</comment>
<comment type="subcellular location">
    <subcellularLocation>
        <location evidence="1">Membrane</location>
        <topology evidence="1">Multi-pass membrane protein</topology>
    </subcellularLocation>
</comment>
<feature type="transmembrane region" description="Helical" evidence="6">
    <location>
        <begin position="413"/>
        <end position="433"/>
    </location>
</feature>
<name>A0A7H9B6B7_ZYGMR</name>
<dbReference type="RefSeq" id="XP_037145582.1">
    <property type="nucleotide sequence ID" value="XM_037289687.1"/>
</dbReference>
<dbReference type="InterPro" id="IPR004342">
    <property type="entry name" value="EXS_C"/>
</dbReference>
<dbReference type="Pfam" id="PF03124">
    <property type="entry name" value="EXS"/>
    <property type="match status" value="1"/>
</dbReference>
<dbReference type="OrthoDB" id="9970435at2759"/>
<dbReference type="Pfam" id="PF03105">
    <property type="entry name" value="SPX"/>
    <property type="match status" value="1"/>
</dbReference>
<dbReference type="Proteomes" id="UP000509704">
    <property type="component" value="Chromosome 6"/>
</dbReference>
<keyword evidence="10" id="KW-1185">Reference proteome</keyword>
<sequence length="862" mass="98927">MKFGDHINESAVPEWSDKYINYKLGKKKLKQYAKRLEEEANEEEFTLYGNASGPVFYNGTNDESAISDESELRQVNTQYGRQDKVYTSLQETFKTDFVTNWLIGSELAKCDEFYLWLLEKSRKKYSVLKEQLRIYHLHENHESFLDGEPIIAQQNGSSGSYGSIKNFPKNPKIMGFTRRLKKILSSNDLLPSWPTGLSNIKGNLKSSHTGTETFGGIAMAVTVHQAERMLSEALLEFYQYLQLVKTYRDLNVTGFRKMVKKFDKACHTSEVSEFMDYARDTSPLFKHVDANIQLLAQRMKQTGTAQASAKLKAINEDDDPIMWWETKITEWYTKDLTNSDSAQKRHNQRLKKLSIQYTLNEQMIHRNNRAIAQMFFSGIGLGTSGAFICYTLYLAFFSKFNSVLHQILFPLWSGWYMVLLAALLFLGNCFIWHRTGINYRFIMLGEMHAKNGTQLFNNDFATSAISLRLYFLTFFVIACSVCALMSFHWCVLEPYGLVYLGIVLFLFFCPNRVFPYFDKMVDSRIWLVKTAIRLMLSGLYPVEFGDFFLGDIICSLTYSMSDIAMFFCVCSSTPNSLCGSSKSKAFGVLSCLPNYWRMMQCFRRFGDSGDWFPHLLNAIKYLIGVGYYASLAAYRISGNIDSTRTPFIIISTTNAAITAAWDICIDWSLFQPSSKNWLLRDDLYLAGKRNWKTGQYAFGRVLFYYFAMVWDVLIRFQWIVYALAPQTIQQSAITSFVLAVTEILRRFVWVILRVENEHVANVHLFKVTGESPLPYPVSEKSDMVTADKRNVSSSSLSLYHGNLEEPSTAFKSYLRRNSSALFTLAKSVPWAHTTDFQRPRLFSFGANAVHDSESDSETESVN</sequence>
<feature type="transmembrane region" description="Helical" evidence="6">
    <location>
        <begin position="702"/>
        <end position="724"/>
    </location>
</feature>
<keyword evidence="5 6" id="KW-0472">Membrane</keyword>
<dbReference type="GO" id="GO:0000822">
    <property type="term" value="F:inositol hexakisphosphate binding"/>
    <property type="evidence" value="ECO:0007669"/>
    <property type="project" value="TreeGrafter"/>
</dbReference>
<dbReference type="GO" id="GO:0005794">
    <property type="term" value="C:Golgi apparatus"/>
    <property type="evidence" value="ECO:0007669"/>
    <property type="project" value="TreeGrafter"/>
</dbReference>
<proteinExistence type="inferred from homology"/>
<feature type="transmembrane region" description="Helical" evidence="6">
    <location>
        <begin position="495"/>
        <end position="514"/>
    </location>
</feature>
<dbReference type="InterPro" id="IPR004331">
    <property type="entry name" value="SPX_dom"/>
</dbReference>
<accession>A0A7H9B6B7</accession>
<feature type="domain" description="SPX" evidence="8">
    <location>
        <begin position="1"/>
        <end position="276"/>
    </location>
</feature>
<organism evidence="9 10">
    <name type="scientific">Zygotorulaspora mrakii</name>
    <name type="common">Zygosaccharomyces mrakii</name>
    <dbReference type="NCBI Taxonomy" id="42260"/>
    <lineage>
        <taxon>Eukaryota</taxon>
        <taxon>Fungi</taxon>
        <taxon>Dikarya</taxon>
        <taxon>Ascomycota</taxon>
        <taxon>Saccharomycotina</taxon>
        <taxon>Saccharomycetes</taxon>
        <taxon>Saccharomycetales</taxon>
        <taxon>Saccharomycetaceae</taxon>
        <taxon>Zygotorulaspora</taxon>
    </lineage>
</organism>
<dbReference type="AlphaFoldDB" id="A0A7H9B6B7"/>
<evidence type="ECO:0000256" key="5">
    <source>
        <dbReference type="ARBA" id="ARBA00023136"/>
    </source>
</evidence>
<feature type="domain" description="EXS" evidence="7">
    <location>
        <begin position="577"/>
        <end position="785"/>
    </location>
</feature>
<dbReference type="GO" id="GO:0006817">
    <property type="term" value="P:phosphate ion transport"/>
    <property type="evidence" value="ECO:0007669"/>
    <property type="project" value="TreeGrafter"/>
</dbReference>
<gene>
    <name evidence="9" type="ORF">HG535_0F03670</name>
</gene>
<evidence type="ECO:0000256" key="4">
    <source>
        <dbReference type="ARBA" id="ARBA00022989"/>
    </source>
</evidence>
<evidence type="ECO:0000256" key="2">
    <source>
        <dbReference type="ARBA" id="ARBA00009665"/>
    </source>
</evidence>
<dbReference type="KEGG" id="zmk:HG535_0F03670"/>
<dbReference type="GO" id="GO:0016036">
    <property type="term" value="P:cellular response to phosphate starvation"/>
    <property type="evidence" value="ECO:0007669"/>
    <property type="project" value="TreeGrafter"/>
</dbReference>
<reference evidence="9 10" key="1">
    <citation type="submission" date="2020-07" db="EMBL/GenBank/DDBJ databases">
        <title>The yeast mating-type switching endonuclease HO is a domesticated member of an unorthodox homing genetic element family.</title>
        <authorList>
            <person name="Coughlan A.Y."/>
            <person name="Lombardi L."/>
            <person name="Braun-Galleani S."/>
            <person name="Martos A.R."/>
            <person name="Galeote V."/>
            <person name="Bigey F."/>
            <person name="Dequin S."/>
            <person name="Byrne K.P."/>
            <person name="Wolfe K.H."/>
        </authorList>
    </citation>
    <scope>NUCLEOTIDE SEQUENCE [LARGE SCALE GENOMIC DNA]</scope>
    <source>
        <strain evidence="9 10">NRRL Y-6702</strain>
    </source>
</reference>
<evidence type="ECO:0000259" key="8">
    <source>
        <dbReference type="PROSITE" id="PS51382"/>
    </source>
</evidence>
<evidence type="ECO:0000313" key="9">
    <source>
        <dbReference type="EMBL" id="QLG73856.1"/>
    </source>
</evidence>
<evidence type="ECO:0000256" key="1">
    <source>
        <dbReference type="ARBA" id="ARBA00004141"/>
    </source>
</evidence>
<dbReference type="PANTHER" id="PTHR10783">
    <property type="entry name" value="XENOTROPIC AND POLYTROPIC RETROVIRUS RECEPTOR 1-RELATED"/>
    <property type="match status" value="1"/>
</dbReference>
<dbReference type="PANTHER" id="PTHR10783:SF103">
    <property type="entry name" value="SOLUTE CARRIER FAMILY 53 MEMBER 1"/>
    <property type="match status" value="1"/>
</dbReference>
<dbReference type="PROSITE" id="PS51382">
    <property type="entry name" value="SPX"/>
    <property type="match status" value="1"/>
</dbReference>
<dbReference type="PROSITE" id="PS51380">
    <property type="entry name" value="EXS"/>
    <property type="match status" value="1"/>
</dbReference>
<dbReference type="GeneID" id="59237615"/>
<dbReference type="EMBL" id="CP058609">
    <property type="protein sequence ID" value="QLG73856.1"/>
    <property type="molecule type" value="Genomic_DNA"/>
</dbReference>
<protein>
    <recommendedName>
        <fullName evidence="11">SPX domain-containing protein</fullName>
    </recommendedName>
</protein>
<feature type="transmembrane region" description="Helical" evidence="6">
    <location>
        <begin position="370"/>
        <end position="393"/>
    </location>
</feature>
<dbReference type="CDD" id="cd14475">
    <property type="entry name" value="SPX_SYG1_like"/>
    <property type="match status" value="1"/>
</dbReference>
<evidence type="ECO:0008006" key="11">
    <source>
        <dbReference type="Google" id="ProtNLM"/>
    </source>
</evidence>
<evidence type="ECO:0000256" key="6">
    <source>
        <dbReference type="SAM" id="Phobius"/>
    </source>
</evidence>
<evidence type="ECO:0000313" key="10">
    <source>
        <dbReference type="Proteomes" id="UP000509704"/>
    </source>
</evidence>
<dbReference type="GO" id="GO:0005886">
    <property type="term" value="C:plasma membrane"/>
    <property type="evidence" value="ECO:0007669"/>
    <property type="project" value="TreeGrafter"/>
</dbReference>
<keyword evidence="4 6" id="KW-1133">Transmembrane helix</keyword>
<keyword evidence="3 6" id="KW-0812">Transmembrane</keyword>
<evidence type="ECO:0000259" key="7">
    <source>
        <dbReference type="PROSITE" id="PS51380"/>
    </source>
</evidence>
<evidence type="ECO:0000256" key="3">
    <source>
        <dbReference type="ARBA" id="ARBA00022692"/>
    </source>
</evidence>
<feature type="transmembrane region" description="Helical" evidence="6">
    <location>
        <begin position="469"/>
        <end position="489"/>
    </location>
</feature>